<gene>
    <name evidence="8" type="ORF">INT43_003320</name>
</gene>
<keyword evidence="2" id="KW-0813">Transport</keyword>
<feature type="transmembrane region" description="Helical" evidence="7">
    <location>
        <begin position="289"/>
        <end position="311"/>
    </location>
</feature>
<reference evidence="8" key="1">
    <citation type="submission" date="2020-12" db="EMBL/GenBank/DDBJ databases">
        <title>Metabolic potential, ecology and presence of endohyphal bacteria is reflected in genomic diversity of Mucoromycotina.</title>
        <authorList>
            <person name="Muszewska A."/>
            <person name="Okrasinska A."/>
            <person name="Steczkiewicz K."/>
            <person name="Drgas O."/>
            <person name="Orlowska M."/>
            <person name="Perlinska-Lenart U."/>
            <person name="Aleksandrzak-Piekarczyk T."/>
            <person name="Szatraj K."/>
            <person name="Zielenkiewicz U."/>
            <person name="Pilsyk S."/>
            <person name="Malc E."/>
            <person name="Mieczkowski P."/>
            <person name="Kruszewska J.S."/>
            <person name="Biernat P."/>
            <person name="Pawlowska J."/>
        </authorList>
    </citation>
    <scope>NUCLEOTIDE SEQUENCE</scope>
    <source>
        <strain evidence="8">WA0000067209</strain>
    </source>
</reference>
<feature type="transmembrane region" description="Helical" evidence="7">
    <location>
        <begin position="160"/>
        <end position="179"/>
    </location>
</feature>
<feature type="transmembrane region" description="Helical" evidence="7">
    <location>
        <begin position="352"/>
        <end position="373"/>
    </location>
</feature>
<keyword evidence="9" id="KW-1185">Reference proteome</keyword>
<dbReference type="OrthoDB" id="28755at2759"/>
<dbReference type="SUPFAM" id="SSF103473">
    <property type="entry name" value="MFS general substrate transporter"/>
    <property type="match status" value="1"/>
</dbReference>
<organism evidence="8 9">
    <name type="scientific">Mortierella isabellina</name>
    <name type="common">Filamentous fungus</name>
    <name type="synonym">Umbelopsis isabellina</name>
    <dbReference type="NCBI Taxonomy" id="91625"/>
    <lineage>
        <taxon>Eukaryota</taxon>
        <taxon>Fungi</taxon>
        <taxon>Fungi incertae sedis</taxon>
        <taxon>Mucoromycota</taxon>
        <taxon>Mucoromycotina</taxon>
        <taxon>Umbelopsidomycetes</taxon>
        <taxon>Umbelopsidales</taxon>
        <taxon>Umbelopsidaceae</taxon>
        <taxon>Umbelopsis</taxon>
    </lineage>
</organism>
<dbReference type="AlphaFoldDB" id="A0A8H7PQ02"/>
<evidence type="ECO:0000256" key="2">
    <source>
        <dbReference type="ARBA" id="ARBA00022448"/>
    </source>
</evidence>
<dbReference type="Pfam" id="PF13347">
    <property type="entry name" value="MFS_2"/>
    <property type="match status" value="1"/>
</dbReference>
<name>A0A8H7PQ02_MORIS</name>
<keyword evidence="5 7" id="KW-0472">Membrane</keyword>
<evidence type="ECO:0000256" key="3">
    <source>
        <dbReference type="ARBA" id="ARBA00022692"/>
    </source>
</evidence>
<evidence type="ECO:0000256" key="7">
    <source>
        <dbReference type="SAM" id="Phobius"/>
    </source>
</evidence>
<protein>
    <recommendedName>
        <fullName evidence="10">General alpha-glucoside permease</fullName>
    </recommendedName>
</protein>
<feature type="transmembrane region" description="Helical" evidence="7">
    <location>
        <begin position="470"/>
        <end position="493"/>
    </location>
</feature>
<feature type="region of interest" description="Disordered" evidence="6">
    <location>
        <begin position="512"/>
        <end position="533"/>
    </location>
</feature>
<feature type="transmembrane region" description="Helical" evidence="7">
    <location>
        <begin position="75"/>
        <end position="105"/>
    </location>
</feature>
<keyword evidence="4 7" id="KW-1133">Transmembrane helix</keyword>
<dbReference type="Proteomes" id="UP000654370">
    <property type="component" value="Unassembled WGS sequence"/>
</dbReference>
<feature type="compositionally biased region" description="Polar residues" evidence="6">
    <location>
        <begin position="1"/>
        <end position="20"/>
    </location>
</feature>
<proteinExistence type="predicted"/>
<evidence type="ECO:0000256" key="4">
    <source>
        <dbReference type="ARBA" id="ARBA00022989"/>
    </source>
</evidence>
<feature type="transmembrane region" description="Helical" evidence="7">
    <location>
        <begin position="551"/>
        <end position="573"/>
    </location>
</feature>
<sequence>MIQSDDNTPLLRSQNAASGKSRSKPTLIRPAHRRRRSSFDATVYNAGTVPWIQEDIQTREDQKAQDQTGLSLGQILLLTICMAGVQFTCMCFGNLLLLHVGVNYLDPIPSYGTPYLLSLELSKELTALVWLAGPLSGLLVQPLIGAFSDKCTSRFGKRRPYIFVAGILTCLSMLGVAYARDIGDWVVSHGSYEDEQSQKAAVIDHAIYVNKRRQWAIIVCVTSFYFLDFTLNAVQAICRALILDIPPLWQQDTVNAWSARLSNTATVVGHFTGFMDLVHLLPFFGDTQVKVFCIVAIIVFTVTLSVTCLTIKEKPLEVVDESEQPWYHTFAYIWKALRFLPRPIQSLCNTQFFAWMGWFPFLFYRYVACYFYYYNDVPSTEWVSEIYFQSHPSTGTGDDDWAQGTRAGSFAMLCYAIVSVMTGFLLPMLATKAGNEKPSVFSLTNIYTMGHIVAAGALLSSFYVKTVTGATMVLTAMGIPWAIVLWIPFTLVGEFVSFEDERKQNALASNSTKYGTLAGPSSPPNVPKEVDERNEQEEFDAGLILGVHNMYIVFPQFAVAIIAAVIFVLAGASSPEQPGRTGKSGITFVLAFGGCMSMIAAVISRYIVRVTK</sequence>
<accession>A0A8H7PQ02</accession>
<dbReference type="GO" id="GO:0005886">
    <property type="term" value="C:plasma membrane"/>
    <property type="evidence" value="ECO:0007669"/>
    <property type="project" value="TreeGrafter"/>
</dbReference>
<feature type="transmembrane region" description="Helical" evidence="7">
    <location>
        <begin position="410"/>
        <end position="430"/>
    </location>
</feature>
<evidence type="ECO:0008006" key="10">
    <source>
        <dbReference type="Google" id="ProtNLM"/>
    </source>
</evidence>
<feature type="transmembrane region" description="Helical" evidence="7">
    <location>
        <begin position="442"/>
        <end position="464"/>
    </location>
</feature>
<dbReference type="Gene3D" id="1.20.1250.20">
    <property type="entry name" value="MFS general substrate transporter like domains"/>
    <property type="match status" value="1"/>
</dbReference>
<dbReference type="InterPro" id="IPR036259">
    <property type="entry name" value="MFS_trans_sf"/>
</dbReference>
<dbReference type="EMBL" id="JAEPQZ010000008">
    <property type="protein sequence ID" value="KAG2178067.1"/>
    <property type="molecule type" value="Genomic_DNA"/>
</dbReference>
<keyword evidence="3 7" id="KW-0812">Transmembrane</keyword>
<evidence type="ECO:0000256" key="1">
    <source>
        <dbReference type="ARBA" id="ARBA00004141"/>
    </source>
</evidence>
<feature type="region of interest" description="Disordered" evidence="6">
    <location>
        <begin position="1"/>
        <end position="33"/>
    </location>
</feature>
<feature type="transmembrane region" description="Helical" evidence="7">
    <location>
        <begin position="585"/>
        <end position="608"/>
    </location>
</feature>
<evidence type="ECO:0000313" key="9">
    <source>
        <dbReference type="Proteomes" id="UP000654370"/>
    </source>
</evidence>
<evidence type="ECO:0000256" key="6">
    <source>
        <dbReference type="SAM" id="MobiDB-lite"/>
    </source>
</evidence>
<dbReference type="PANTHER" id="PTHR19432:SF35">
    <property type="entry name" value="SOLUTE CARRIER FAMILY 45 MEMBER 3 ISOFORM X1"/>
    <property type="match status" value="1"/>
</dbReference>
<feature type="transmembrane region" description="Helical" evidence="7">
    <location>
        <begin position="125"/>
        <end position="148"/>
    </location>
</feature>
<dbReference type="PANTHER" id="PTHR19432">
    <property type="entry name" value="SUGAR TRANSPORTER"/>
    <property type="match status" value="1"/>
</dbReference>
<evidence type="ECO:0000313" key="8">
    <source>
        <dbReference type="EMBL" id="KAG2178067.1"/>
    </source>
</evidence>
<comment type="caution">
    <text evidence="8">The sequence shown here is derived from an EMBL/GenBank/DDBJ whole genome shotgun (WGS) entry which is preliminary data.</text>
</comment>
<evidence type="ECO:0000256" key="5">
    <source>
        <dbReference type="ARBA" id="ARBA00023136"/>
    </source>
</evidence>
<comment type="subcellular location">
    <subcellularLocation>
        <location evidence="1">Membrane</location>
        <topology evidence="1">Multi-pass membrane protein</topology>
    </subcellularLocation>
</comment>
<dbReference type="GO" id="GO:0008506">
    <property type="term" value="F:sucrose:proton symporter activity"/>
    <property type="evidence" value="ECO:0007669"/>
    <property type="project" value="TreeGrafter"/>
</dbReference>